<evidence type="ECO:0000313" key="2">
    <source>
        <dbReference type="Proteomes" id="UP001454036"/>
    </source>
</evidence>
<protein>
    <submittedName>
        <fullName evidence="1">Uncharacterized protein</fullName>
    </submittedName>
</protein>
<proteinExistence type="predicted"/>
<organism evidence="1 2">
    <name type="scientific">Lithospermum erythrorhizon</name>
    <name type="common">Purple gromwell</name>
    <name type="synonym">Lithospermum officinale var. erythrorhizon</name>
    <dbReference type="NCBI Taxonomy" id="34254"/>
    <lineage>
        <taxon>Eukaryota</taxon>
        <taxon>Viridiplantae</taxon>
        <taxon>Streptophyta</taxon>
        <taxon>Embryophyta</taxon>
        <taxon>Tracheophyta</taxon>
        <taxon>Spermatophyta</taxon>
        <taxon>Magnoliopsida</taxon>
        <taxon>eudicotyledons</taxon>
        <taxon>Gunneridae</taxon>
        <taxon>Pentapetalae</taxon>
        <taxon>asterids</taxon>
        <taxon>lamiids</taxon>
        <taxon>Boraginales</taxon>
        <taxon>Boraginaceae</taxon>
        <taxon>Boraginoideae</taxon>
        <taxon>Lithospermeae</taxon>
        <taxon>Lithospermum</taxon>
    </lineage>
</organism>
<dbReference type="EMBL" id="BAABME010001378">
    <property type="protein sequence ID" value="GAA0149281.1"/>
    <property type="molecule type" value="Genomic_DNA"/>
</dbReference>
<comment type="caution">
    <text evidence="1">The sequence shown here is derived from an EMBL/GenBank/DDBJ whole genome shotgun (WGS) entry which is preliminary data.</text>
</comment>
<accession>A0AAV3PDD8</accession>
<gene>
    <name evidence="1" type="ORF">LIER_08502</name>
</gene>
<keyword evidence="2" id="KW-1185">Reference proteome</keyword>
<name>A0AAV3PDD8_LITER</name>
<sequence length="96" mass="10147">MNMIQLMGLGRKGLLWLGDIGTNVAYIWRLEGGDGGSEGDGGELGEEEVVVVEDEVAKVLVKEKGVESKVEFFDGVAEEGGEYGRGEEVEGDGRGG</sequence>
<reference evidence="1 2" key="1">
    <citation type="submission" date="2024-01" db="EMBL/GenBank/DDBJ databases">
        <title>The complete chloroplast genome sequence of Lithospermum erythrorhizon: insights into the phylogenetic relationship among Boraginaceae species and the maternal lineages of purple gromwells.</title>
        <authorList>
            <person name="Okada T."/>
            <person name="Watanabe K."/>
        </authorList>
    </citation>
    <scope>NUCLEOTIDE SEQUENCE [LARGE SCALE GENOMIC DNA]</scope>
</reference>
<dbReference type="AlphaFoldDB" id="A0AAV3PDD8"/>
<evidence type="ECO:0000313" key="1">
    <source>
        <dbReference type="EMBL" id="GAA0149281.1"/>
    </source>
</evidence>
<dbReference type="Proteomes" id="UP001454036">
    <property type="component" value="Unassembled WGS sequence"/>
</dbReference>